<evidence type="ECO:0000256" key="2">
    <source>
        <dbReference type="ARBA" id="ARBA00004585"/>
    </source>
</evidence>
<comment type="pathway">
    <text evidence="3">Protein modification; protein ubiquitination.</text>
</comment>
<keyword evidence="7" id="KW-0808">Transferase</keyword>
<dbReference type="GO" id="GO:0005778">
    <property type="term" value="C:peroxisomal membrane"/>
    <property type="evidence" value="ECO:0007669"/>
    <property type="project" value="UniProtKB-SubCell"/>
</dbReference>
<proteinExistence type="inferred from homology"/>
<dbReference type="Pfam" id="PF04757">
    <property type="entry name" value="Pex2_Pex12"/>
    <property type="match status" value="1"/>
</dbReference>
<dbReference type="EMBL" id="FR824071">
    <property type="protein sequence ID" value="CCA16855.1"/>
    <property type="molecule type" value="Genomic_DNA"/>
</dbReference>
<comment type="catalytic activity">
    <reaction evidence="1">
        <text>S-ubiquitinyl-[E2 ubiquitin-conjugating enzyme]-L-cysteine + [acceptor protein]-L-lysine = [E2 ubiquitin-conjugating enzyme]-L-cysteine + N(6)-ubiquitinyl-[acceptor protein]-L-lysine.</text>
        <dbReference type="EC" id="2.3.2.27"/>
    </reaction>
</comment>
<dbReference type="AlphaFoldDB" id="F0W6W0"/>
<keyword evidence="12" id="KW-0862">Zinc</keyword>
<evidence type="ECO:0000256" key="12">
    <source>
        <dbReference type="ARBA" id="ARBA00022833"/>
    </source>
</evidence>
<dbReference type="InterPro" id="IPR006845">
    <property type="entry name" value="Pex_N"/>
</dbReference>
<evidence type="ECO:0000256" key="8">
    <source>
        <dbReference type="ARBA" id="ARBA00022692"/>
    </source>
</evidence>
<evidence type="ECO:0000256" key="13">
    <source>
        <dbReference type="ARBA" id="ARBA00022927"/>
    </source>
</evidence>
<evidence type="ECO:0000256" key="9">
    <source>
        <dbReference type="ARBA" id="ARBA00022723"/>
    </source>
</evidence>
<dbReference type="InterPro" id="IPR025654">
    <property type="entry name" value="PEX2/10"/>
</dbReference>
<reference evidence="18" key="1">
    <citation type="journal article" date="2011" name="PLoS Biol.">
        <title>Gene gain and loss during evolution of obligate parasitism in the white rust pathogen of Arabidopsis thaliana.</title>
        <authorList>
            <person name="Kemen E."/>
            <person name="Gardiner A."/>
            <person name="Schultz-Larsen T."/>
            <person name="Kemen A.C."/>
            <person name="Balmuth A.L."/>
            <person name="Robert-Seilaniantz A."/>
            <person name="Bailey K."/>
            <person name="Holub E."/>
            <person name="Studholme D.J."/>
            <person name="Maclean D."/>
            <person name="Jones J.D."/>
        </authorList>
    </citation>
    <scope>NUCLEOTIDE SEQUENCE</scope>
</reference>
<evidence type="ECO:0000256" key="1">
    <source>
        <dbReference type="ARBA" id="ARBA00000900"/>
    </source>
</evidence>
<keyword evidence="6" id="KW-0813">Transport</keyword>
<keyword evidence="15" id="KW-0472">Membrane</keyword>
<dbReference type="PANTHER" id="PTHR23350">
    <property type="entry name" value="PEROXISOME ASSEMBLY PROTEIN 10"/>
    <property type="match status" value="1"/>
</dbReference>
<keyword evidence="16" id="KW-0576">Peroxisome</keyword>
<evidence type="ECO:0000256" key="11">
    <source>
        <dbReference type="ARBA" id="ARBA00022786"/>
    </source>
</evidence>
<dbReference type="GO" id="GO:0008270">
    <property type="term" value="F:zinc ion binding"/>
    <property type="evidence" value="ECO:0007669"/>
    <property type="project" value="UniProtKB-KW"/>
</dbReference>
<accession>F0W6W0</accession>
<keyword evidence="13" id="KW-0653">Protein transport</keyword>
<keyword evidence="10" id="KW-0863">Zinc-finger</keyword>
<evidence type="ECO:0000256" key="16">
    <source>
        <dbReference type="ARBA" id="ARBA00023140"/>
    </source>
</evidence>
<sequence length="413" mass="47104">MSPVQSFSLARSAVDILLAAEKDALYEGEVKKELQNLLERILGHRSVAQLLPEISALSSFLYYCLSLRLPFCFSPNQSNYLPFQTLGEESCNLVRVSVKDFYRSTDGTSEQKVNYIPVASTNVGCRLWLSVVSAHLCTYIIDRSRLGWLKLMYVTMTPRNRLEQQLRQQQMERGVIGSNGNRGISNVQPPHSFPARASICILKRFDLWRDSFRAWSRALENGISEDLSPNCIEGLVDWLRQCHLTIFYISATYLAIPSRLYKIQYMFTSDPTQSSVRQSRPNLSILGYILLIRLLVPVTVKSTQILRKWKQNRRRISATAEMRFASVVSSRMQATTRILPKTDSRFNVKSSASAHCVLNHEHHQQSRLVAMSFVGSVLLDGVKKIKRNAHYVGKKYFPNKLEVSMDTIELSII</sequence>
<reference evidence="18" key="2">
    <citation type="submission" date="2011-02" db="EMBL/GenBank/DDBJ databases">
        <authorList>
            <person name="MacLean D."/>
        </authorList>
    </citation>
    <scope>NUCLEOTIDE SEQUENCE</scope>
</reference>
<protein>
    <recommendedName>
        <fullName evidence="5">RING-type E3 ubiquitin transferase</fullName>
        <ecNumber evidence="5">2.3.2.27</ecNumber>
    </recommendedName>
</protein>
<evidence type="ECO:0000313" key="18">
    <source>
        <dbReference type="EMBL" id="CCA16855.1"/>
    </source>
</evidence>
<dbReference type="EC" id="2.3.2.27" evidence="5"/>
<evidence type="ECO:0000256" key="3">
    <source>
        <dbReference type="ARBA" id="ARBA00004906"/>
    </source>
</evidence>
<evidence type="ECO:0000259" key="17">
    <source>
        <dbReference type="Pfam" id="PF04757"/>
    </source>
</evidence>
<keyword evidence="14" id="KW-1133">Transmembrane helix</keyword>
<name>F0W6W0_9STRA</name>
<gene>
    <name evidence="18" type="primary">AlNc14C26G2596</name>
    <name evidence="18" type="ORF">ALNC14_029980</name>
</gene>
<keyword evidence="11" id="KW-0833">Ubl conjugation pathway</keyword>
<dbReference type="GO" id="GO:0061630">
    <property type="term" value="F:ubiquitin protein ligase activity"/>
    <property type="evidence" value="ECO:0007669"/>
    <property type="project" value="UniProtKB-EC"/>
</dbReference>
<evidence type="ECO:0000256" key="10">
    <source>
        <dbReference type="ARBA" id="ARBA00022771"/>
    </source>
</evidence>
<feature type="domain" description="Pex N-terminal" evidence="17">
    <location>
        <begin position="26"/>
        <end position="158"/>
    </location>
</feature>
<dbReference type="PANTHER" id="PTHR23350:SF0">
    <property type="entry name" value="PEROXISOME BIOGENESIS FACTOR 10"/>
    <property type="match status" value="1"/>
</dbReference>
<comment type="subcellular location">
    <subcellularLocation>
        <location evidence="2">Peroxisome membrane</location>
        <topology evidence="2">Multi-pass membrane protein</topology>
    </subcellularLocation>
</comment>
<comment type="similarity">
    <text evidence="4">Belongs to the pex2/pex10/pex12 family.</text>
</comment>
<evidence type="ECO:0000256" key="7">
    <source>
        <dbReference type="ARBA" id="ARBA00022679"/>
    </source>
</evidence>
<evidence type="ECO:0000256" key="14">
    <source>
        <dbReference type="ARBA" id="ARBA00022989"/>
    </source>
</evidence>
<evidence type="ECO:0000256" key="4">
    <source>
        <dbReference type="ARBA" id="ARBA00008704"/>
    </source>
</evidence>
<evidence type="ECO:0000256" key="15">
    <source>
        <dbReference type="ARBA" id="ARBA00023136"/>
    </source>
</evidence>
<evidence type="ECO:0000256" key="5">
    <source>
        <dbReference type="ARBA" id="ARBA00012483"/>
    </source>
</evidence>
<keyword evidence="9" id="KW-0479">Metal-binding</keyword>
<dbReference type="GO" id="GO:0016558">
    <property type="term" value="P:protein import into peroxisome matrix"/>
    <property type="evidence" value="ECO:0007669"/>
    <property type="project" value="InterPro"/>
</dbReference>
<organism evidence="18">
    <name type="scientific">Albugo laibachii Nc14</name>
    <dbReference type="NCBI Taxonomy" id="890382"/>
    <lineage>
        <taxon>Eukaryota</taxon>
        <taxon>Sar</taxon>
        <taxon>Stramenopiles</taxon>
        <taxon>Oomycota</taxon>
        <taxon>Peronosporomycetes</taxon>
        <taxon>Albuginales</taxon>
        <taxon>Albuginaceae</taxon>
        <taxon>Albugo</taxon>
    </lineage>
</organism>
<keyword evidence="8" id="KW-0812">Transmembrane</keyword>
<dbReference type="HOGENOM" id="CLU_666331_0_0_1"/>
<evidence type="ECO:0000256" key="6">
    <source>
        <dbReference type="ARBA" id="ARBA00022448"/>
    </source>
</evidence>